<gene>
    <name evidence="4" type="primary">rplM</name>
    <name evidence="5" type="ORF">Bandiella_01451</name>
</gene>
<dbReference type="CDD" id="cd00392">
    <property type="entry name" value="Ribosomal_L13"/>
    <property type="match status" value="1"/>
</dbReference>
<dbReference type="InterPro" id="IPR005822">
    <property type="entry name" value="Ribosomal_uL13"/>
</dbReference>
<dbReference type="PANTHER" id="PTHR11545">
    <property type="entry name" value="RIBOSOMAL PROTEIN L13"/>
    <property type="match status" value="1"/>
</dbReference>
<dbReference type="SUPFAM" id="SSF52161">
    <property type="entry name" value="Ribosomal protein L13"/>
    <property type="match status" value="1"/>
</dbReference>
<proteinExistence type="inferred from homology"/>
<evidence type="ECO:0000313" key="5">
    <source>
        <dbReference type="EMBL" id="WPX97303.1"/>
    </source>
</evidence>
<accession>A0ABZ0URF7</accession>
<keyword evidence="2 4" id="KW-0689">Ribosomal protein</keyword>
<dbReference type="RefSeq" id="WP_323732853.1">
    <property type="nucleotide sequence ID" value="NZ_CP110820.1"/>
</dbReference>
<dbReference type="InterPro" id="IPR005823">
    <property type="entry name" value="Ribosomal_uL13_bac-type"/>
</dbReference>
<dbReference type="GO" id="GO:0005840">
    <property type="term" value="C:ribosome"/>
    <property type="evidence" value="ECO:0007669"/>
    <property type="project" value="UniProtKB-KW"/>
</dbReference>
<keyword evidence="3 4" id="KW-0687">Ribonucleoprotein</keyword>
<evidence type="ECO:0000256" key="4">
    <source>
        <dbReference type="HAMAP-Rule" id="MF_01366"/>
    </source>
</evidence>
<dbReference type="PIRSF" id="PIRSF002181">
    <property type="entry name" value="Ribosomal_L13"/>
    <property type="match status" value="1"/>
</dbReference>
<evidence type="ECO:0000256" key="2">
    <source>
        <dbReference type="ARBA" id="ARBA00022980"/>
    </source>
</evidence>
<evidence type="ECO:0000313" key="6">
    <source>
        <dbReference type="Proteomes" id="UP001327219"/>
    </source>
</evidence>
<reference evidence="5 6" key="1">
    <citation type="submission" date="2022-11" db="EMBL/GenBank/DDBJ databases">
        <title>Host association and intracellularity evolved multiple times independently in the Rickettsiales.</title>
        <authorList>
            <person name="Castelli M."/>
            <person name="Nardi T."/>
            <person name="Gammuto L."/>
            <person name="Bellinzona G."/>
            <person name="Sabaneyeva E."/>
            <person name="Potekhin A."/>
            <person name="Serra V."/>
            <person name="Petroni G."/>
            <person name="Sassera D."/>
        </authorList>
    </citation>
    <scope>NUCLEOTIDE SEQUENCE [LARGE SCALE GENOMIC DNA]</scope>
    <source>
        <strain evidence="5 6">NDG2</strain>
    </source>
</reference>
<organism evidence="5 6">
    <name type="scientific">Candidatus Bandiella euplotis</name>
    <dbReference type="NCBI Taxonomy" id="1664265"/>
    <lineage>
        <taxon>Bacteria</taxon>
        <taxon>Pseudomonadati</taxon>
        <taxon>Pseudomonadota</taxon>
        <taxon>Alphaproteobacteria</taxon>
        <taxon>Rickettsiales</taxon>
        <taxon>Candidatus Midichloriaceae</taxon>
        <taxon>Candidatus Bandiella</taxon>
    </lineage>
</organism>
<dbReference type="PANTHER" id="PTHR11545:SF2">
    <property type="entry name" value="LARGE RIBOSOMAL SUBUNIT PROTEIN UL13M"/>
    <property type="match status" value="1"/>
</dbReference>
<dbReference type="Pfam" id="PF00572">
    <property type="entry name" value="Ribosomal_L13"/>
    <property type="match status" value="1"/>
</dbReference>
<evidence type="ECO:0000256" key="3">
    <source>
        <dbReference type="ARBA" id="ARBA00023274"/>
    </source>
</evidence>
<name>A0ABZ0URF7_9RICK</name>
<dbReference type="InterPro" id="IPR036899">
    <property type="entry name" value="Ribosomal_uL13_sf"/>
</dbReference>
<dbReference type="Gene3D" id="3.90.1180.10">
    <property type="entry name" value="Ribosomal protein L13"/>
    <property type="match status" value="1"/>
</dbReference>
<comment type="subunit">
    <text evidence="4">Part of the 50S ribosomal subunit.</text>
</comment>
<keyword evidence="6" id="KW-1185">Reference proteome</keyword>
<evidence type="ECO:0000256" key="1">
    <source>
        <dbReference type="ARBA" id="ARBA00006227"/>
    </source>
</evidence>
<dbReference type="NCBIfam" id="TIGR01066">
    <property type="entry name" value="rplM_bact"/>
    <property type="match status" value="1"/>
</dbReference>
<dbReference type="HAMAP" id="MF_01366">
    <property type="entry name" value="Ribosomal_uL13"/>
    <property type="match status" value="1"/>
</dbReference>
<comment type="function">
    <text evidence="4">This protein is one of the early assembly proteins of the 50S ribosomal subunit, although it is not seen to bind rRNA by itself. It is important during the early stages of 50S assembly.</text>
</comment>
<sequence length="152" mass="17196">MSTKLSGTYFARPSDLQKKWLLIDAKDQVLGSLSAQVAKILRGKHKCSYTPHMDCGDNIVIINAEKIKLTGKKLEQKVYYRHTGHPGGIKESKVDDMLSGKYPERVIKLAVERMLPKESPLARKQFKNLYVYAGENHPHAAQQPELVNPVKR</sequence>
<dbReference type="Proteomes" id="UP001327219">
    <property type="component" value="Chromosome"/>
</dbReference>
<comment type="similarity">
    <text evidence="1 4">Belongs to the universal ribosomal protein uL13 family.</text>
</comment>
<protein>
    <recommendedName>
        <fullName evidence="4">Large ribosomal subunit protein uL13</fullName>
    </recommendedName>
</protein>
<dbReference type="EMBL" id="CP110820">
    <property type="protein sequence ID" value="WPX97303.1"/>
    <property type="molecule type" value="Genomic_DNA"/>
</dbReference>